<dbReference type="VEuPathDB" id="FungiDB:GMDG_03767"/>
<dbReference type="UniPathway" id="UPA00579">
    <property type="reaction ID" value="UER00640"/>
</dbReference>
<evidence type="ECO:0000256" key="4">
    <source>
        <dbReference type="ARBA" id="ARBA00022741"/>
    </source>
</evidence>
<comment type="catalytic activity">
    <reaction evidence="7">
        <text>uridine + ATP = UMP + ADP + H(+)</text>
        <dbReference type="Rhea" id="RHEA:16825"/>
        <dbReference type="ChEBI" id="CHEBI:15378"/>
        <dbReference type="ChEBI" id="CHEBI:16704"/>
        <dbReference type="ChEBI" id="CHEBI:30616"/>
        <dbReference type="ChEBI" id="CHEBI:57865"/>
        <dbReference type="ChEBI" id="CHEBI:456216"/>
        <dbReference type="EC" id="2.7.1.48"/>
    </reaction>
</comment>
<comment type="similarity">
    <text evidence="2 7">Belongs to the uridine kinase family.</text>
</comment>
<dbReference type="FunFam" id="3.40.50.2020:FF:000010">
    <property type="entry name" value="Uridine-cytidine kinase"/>
    <property type="match status" value="1"/>
</dbReference>
<dbReference type="GO" id="GO:0043771">
    <property type="term" value="F:cytidine kinase activity"/>
    <property type="evidence" value="ECO:0007669"/>
    <property type="project" value="RHEA"/>
</dbReference>
<dbReference type="GeneID" id="36288628"/>
<dbReference type="InterPro" id="IPR006083">
    <property type="entry name" value="PRK/URK"/>
</dbReference>
<dbReference type="InterPro" id="IPR000764">
    <property type="entry name" value="Uridine_kinase-like"/>
</dbReference>
<dbReference type="Pfam" id="PF14681">
    <property type="entry name" value="UPRTase"/>
    <property type="match status" value="1"/>
</dbReference>
<dbReference type="GO" id="GO:0044206">
    <property type="term" value="P:UMP salvage"/>
    <property type="evidence" value="ECO:0007669"/>
    <property type="project" value="UniProtKB-UniPathway"/>
</dbReference>
<proteinExistence type="inferred from homology"/>
<dbReference type="CDD" id="cd06223">
    <property type="entry name" value="PRTases_typeI"/>
    <property type="match status" value="1"/>
</dbReference>
<accession>A0A177A7V5</accession>
<dbReference type="Pfam" id="PF00485">
    <property type="entry name" value="PRK"/>
    <property type="match status" value="1"/>
</dbReference>
<keyword evidence="6 7" id="KW-0067">ATP-binding</keyword>
<gene>
    <name evidence="10" type="primary">URK1</name>
    <name evidence="10" type="ORF">VC83_05563</name>
</gene>
<dbReference type="InterPro" id="IPR029057">
    <property type="entry name" value="PRTase-like"/>
</dbReference>
<dbReference type="FunFam" id="3.40.50.300:FF:002070">
    <property type="entry name" value="Uridine kinase"/>
    <property type="match status" value="1"/>
</dbReference>
<evidence type="ECO:0000256" key="2">
    <source>
        <dbReference type="ARBA" id="ARBA00005408"/>
    </source>
</evidence>
<reference evidence="10" key="1">
    <citation type="submission" date="2016-03" db="EMBL/GenBank/DDBJ databases">
        <title>Updated assembly of Pseudogymnoascus destructans, the fungus causing white-nose syndrome of bats.</title>
        <authorList>
            <person name="Palmer J.M."/>
            <person name="Drees K.P."/>
            <person name="Foster J.T."/>
            <person name="Lindner D.L."/>
        </authorList>
    </citation>
    <scope>NUCLEOTIDE SEQUENCE [LARGE SCALE GENOMIC DNA]</scope>
    <source>
        <strain evidence="10">20631-21</strain>
    </source>
</reference>
<keyword evidence="4 7" id="KW-0547">Nucleotide-binding</keyword>
<feature type="domain" description="Phosphoribulokinase/uridine kinase" evidence="8">
    <location>
        <begin position="22"/>
        <end position="209"/>
    </location>
</feature>
<dbReference type="CDD" id="cd02023">
    <property type="entry name" value="UMPK"/>
    <property type="match status" value="1"/>
</dbReference>
<evidence type="ECO:0000259" key="9">
    <source>
        <dbReference type="Pfam" id="PF14681"/>
    </source>
</evidence>
<evidence type="ECO:0000256" key="7">
    <source>
        <dbReference type="RuleBase" id="RU003825"/>
    </source>
</evidence>
<dbReference type="GO" id="GO:0004849">
    <property type="term" value="F:uridine kinase activity"/>
    <property type="evidence" value="ECO:0007669"/>
    <property type="project" value="UniProtKB-EC"/>
</dbReference>
<dbReference type="SUPFAM" id="SSF52540">
    <property type="entry name" value="P-loop containing nucleoside triphosphate hydrolases"/>
    <property type="match status" value="1"/>
</dbReference>
<dbReference type="Proteomes" id="UP000077154">
    <property type="component" value="Unassembled WGS sequence"/>
</dbReference>
<protein>
    <recommendedName>
        <fullName evidence="7">Uridine kinase</fullName>
        <ecNumber evidence="7">2.7.1.48</ecNumber>
    </recommendedName>
</protein>
<dbReference type="InterPro" id="IPR027417">
    <property type="entry name" value="P-loop_NTPase"/>
</dbReference>
<sequence>MASQDSPSQKAHYSPPWNNVTIIGIAGSSGSGKSSLSRAILSALNLPWVAIVGLDSFYKPLNEEDHAKAHRNELDLDAPEAIDFDLLVELLQDLKHGRRAEIPIYSFNDHQRESKTTSLYSPHVLVLEGILALHDPRVLELLDMKIFCEADADTCLSRRLLRDIAERGRDAEGCIKQWFAFVKPNFERFVEPQRKVADIIVPRGIENTVAITMVTQYIERKLIEKSKAHRAELKKLGSNCESEPLASSVAVLEQTSQLKGISTVIQDMDTSPEDFIFYFDRIATLLIEHALNNTNFAVKTIETPTKHVYNGYQRNGEPSAVVILRAGAAFETGLKRVIPDCKTGRILIQSNIRTGEPELHYQKLPVGIQTQDCVLLLDPQMSSGGAALMSVQVLIDHGVAEERIVFVTYFAGKMGLNRLTKVFPRVKVVVCEIVADYEPRWIEKRYFRC</sequence>
<comment type="pathway">
    <text evidence="1 7">Pyrimidine metabolism; UMP biosynthesis via salvage pathway; UMP from uridine: step 1/1.</text>
</comment>
<dbReference type="InterPro" id="IPR000836">
    <property type="entry name" value="PRTase_dom"/>
</dbReference>
<dbReference type="OrthoDB" id="738517at2759"/>
<dbReference type="RefSeq" id="XP_024323086.1">
    <property type="nucleotide sequence ID" value="XM_024469183.1"/>
</dbReference>
<dbReference type="UniPathway" id="UPA00574">
    <property type="reaction ID" value="UER00637"/>
</dbReference>
<dbReference type="PANTHER" id="PTHR10285">
    <property type="entry name" value="URIDINE KINASE"/>
    <property type="match status" value="1"/>
</dbReference>
<evidence type="ECO:0000313" key="10">
    <source>
        <dbReference type="EMBL" id="OAF57800.1"/>
    </source>
</evidence>
<evidence type="ECO:0000259" key="8">
    <source>
        <dbReference type="Pfam" id="PF00485"/>
    </source>
</evidence>
<comment type="catalytic activity">
    <reaction evidence="7">
        <text>cytidine + ATP = CMP + ADP + H(+)</text>
        <dbReference type="Rhea" id="RHEA:24674"/>
        <dbReference type="ChEBI" id="CHEBI:15378"/>
        <dbReference type="ChEBI" id="CHEBI:17562"/>
        <dbReference type="ChEBI" id="CHEBI:30616"/>
        <dbReference type="ChEBI" id="CHEBI:60377"/>
        <dbReference type="ChEBI" id="CHEBI:456216"/>
        <dbReference type="EC" id="2.7.1.48"/>
    </reaction>
</comment>
<dbReference type="PRINTS" id="PR00988">
    <property type="entry name" value="URIDINKINASE"/>
</dbReference>
<dbReference type="EMBL" id="KV441399">
    <property type="protein sequence ID" value="OAF57800.1"/>
    <property type="molecule type" value="Genomic_DNA"/>
</dbReference>
<dbReference type="EC" id="2.7.1.48" evidence="7"/>
<dbReference type="eggNOG" id="KOG4203">
    <property type="taxonomic scope" value="Eukaryota"/>
</dbReference>
<organism evidence="10">
    <name type="scientific">Pseudogymnoascus destructans</name>
    <dbReference type="NCBI Taxonomy" id="655981"/>
    <lineage>
        <taxon>Eukaryota</taxon>
        <taxon>Fungi</taxon>
        <taxon>Dikarya</taxon>
        <taxon>Ascomycota</taxon>
        <taxon>Pezizomycotina</taxon>
        <taxon>Leotiomycetes</taxon>
        <taxon>Thelebolales</taxon>
        <taxon>Thelebolaceae</taxon>
        <taxon>Pseudogymnoascus</taxon>
    </lineage>
</organism>
<evidence type="ECO:0000256" key="6">
    <source>
        <dbReference type="ARBA" id="ARBA00022840"/>
    </source>
</evidence>
<comment type="pathway">
    <text evidence="7">Pyrimidine metabolism; CTP biosynthesis via salvage pathway; CTP from cytidine: step 1/3.</text>
</comment>
<dbReference type="Gene3D" id="3.40.50.300">
    <property type="entry name" value="P-loop containing nucleotide triphosphate hydrolases"/>
    <property type="match status" value="1"/>
</dbReference>
<dbReference type="GO" id="GO:0044211">
    <property type="term" value="P:CTP salvage"/>
    <property type="evidence" value="ECO:0007669"/>
    <property type="project" value="UniProtKB-UniPathway"/>
</dbReference>
<evidence type="ECO:0000256" key="1">
    <source>
        <dbReference type="ARBA" id="ARBA00004690"/>
    </source>
</evidence>
<feature type="domain" description="Phosphoribosyltransferase" evidence="9">
    <location>
        <begin position="254"/>
        <end position="433"/>
    </location>
</feature>
<dbReference type="NCBIfam" id="TIGR00235">
    <property type="entry name" value="udk"/>
    <property type="match status" value="1"/>
</dbReference>
<dbReference type="Gene3D" id="3.40.50.2020">
    <property type="match status" value="1"/>
</dbReference>
<dbReference type="AlphaFoldDB" id="A0A177A7V5"/>
<evidence type="ECO:0000256" key="5">
    <source>
        <dbReference type="ARBA" id="ARBA00022777"/>
    </source>
</evidence>
<keyword evidence="3 7" id="KW-0808">Transferase</keyword>
<dbReference type="NCBIfam" id="NF004018">
    <property type="entry name" value="PRK05480.1"/>
    <property type="match status" value="1"/>
</dbReference>
<name>A0A177A7V5_9PEZI</name>
<dbReference type="GO" id="GO:0005524">
    <property type="term" value="F:ATP binding"/>
    <property type="evidence" value="ECO:0007669"/>
    <property type="project" value="UniProtKB-KW"/>
</dbReference>
<keyword evidence="5 7" id="KW-0418">Kinase</keyword>
<dbReference type="SUPFAM" id="SSF53271">
    <property type="entry name" value="PRTase-like"/>
    <property type="match status" value="1"/>
</dbReference>
<evidence type="ECO:0000256" key="3">
    <source>
        <dbReference type="ARBA" id="ARBA00022679"/>
    </source>
</evidence>